<name>A0A4Y2ADN1_ARAVE</name>
<evidence type="ECO:0000313" key="3">
    <source>
        <dbReference type="Proteomes" id="UP000499080"/>
    </source>
</evidence>
<evidence type="ECO:0000256" key="1">
    <source>
        <dbReference type="SAM" id="MobiDB-lite"/>
    </source>
</evidence>
<dbReference type="Proteomes" id="UP000499080">
    <property type="component" value="Unassembled WGS sequence"/>
</dbReference>
<protein>
    <submittedName>
        <fullName evidence="2">Uncharacterized protein</fullName>
    </submittedName>
</protein>
<sequence length="103" mass="12248">MGVYVPFLFEGPCSVRHERLQKSHDCWRSFCSSYVDGNNKPFGMYKEHGIGHYKGLHERWKDDVKHDNRRKRKPNDKESRLKGPKAYIDTIPENIRHEQSFSI</sequence>
<feature type="compositionally biased region" description="Basic and acidic residues" evidence="1">
    <location>
        <begin position="94"/>
        <end position="103"/>
    </location>
</feature>
<reference evidence="2 3" key="1">
    <citation type="journal article" date="2019" name="Sci. Rep.">
        <title>Orb-weaving spider Araneus ventricosus genome elucidates the spidroin gene catalogue.</title>
        <authorList>
            <person name="Kono N."/>
            <person name="Nakamura H."/>
            <person name="Ohtoshi R."/>
            <person name="Moran D.A.P."/>
            <person name="Shinohara A."/>
            <person name="Yoshida Y."/>
            <person name="Fujiwara M."/>
            <person name="Mori M."/>
            <person name="Tomita M."/>
            <person name="Arakawa K."/>
        </authorList>
    </citation>
    <scope>NUCLEOTIDE SEQUENCE [LARGE SCALE GENOMIC DNA]</scope>
</reference>
<accession>A0A4Y2ADN1</accession>
<evidence type="ECO:0000313" key="2">
    <source>
        <dbReference type="EMBL" id="GBL77084.1"/>
    </source>
</evidence>
<keyword evidence="3" id="KW-1185">Reference proteome</keyword>
<proteinExistence type="predicted"/>
<comment type="caution">
    <text evidence="2">The sequence shown here is derived from an EMBL/GenBank/DDBJ whole genome shotgun (WGS) entry which is preliminary data.</text>
</comment>
<organism evidence="2 3">
    <name type="scientific">Araneus ventricosus</name>
    <name type="common">Orbweaver spider</name>
    <name type="synonym">Epeira ventricosa</name>
    <dbReference type="NCBI Taxonomy" id="182803"/>
    <lineage>
        <taxon>Eukaryota</taxon>
        <taxon>Metazoa</taxon>
        <taxon>Ecdysozoa</taxon>
        <taxon>Arthropoda</taxon>
        <taxon>Chelicerata</taxon>
        <taxon>Arachnida</taxon>
        <taxon>Araneae</taxon>
        <taxon>Araneomorphae</taxon>
        <taxon>Entelegynae</taxon>
        <taxon>Araneoidea</taxon>
        <taxon>Araneidae</taxon>
        <taxon>Araneus</taxon>
    </lineage>
</organism>
<dbReference type="AlphaFoldDB" id="A0A4Y2ADN1"/>
<dbReference type="EMBL" id="BGPR01000011">
    <property type="protein sequence ID" value="GBL77084.1"/>
    <property type="molecule type" value="Genomic_DNA"/>
</dbReference>
<gene>
    <name evidence="2" type="ORF">AVEN_12728_1</name>
</gene>
<feature type="region of interest" description="Disordered" evidence="1">
    <location>
        <begin position="64"/>
        <end position="103"/>
    </location>
</feature>